<proteinExistence type="predicted"/>
<organism evidence="2 3">
    <name type="scientific">Lysobacter capsici AZ78</name>
    <dbReference type="NCBI Taxonomy" id="1444315"/>
    <lineage>
        <taxon>Bacteria</taxon>
        <taxon>Pseudomonadati</taxon>
        <taxon>Pseudomonadota</taxon>
        <taxon>Gammaproteobacteria</taxon>
        <taxon>Lysobacterales</taxon>
        <taxon>Lysobacteraceae</taxon>
        <taxon>Lysobacter</taxon>
    </lineage>
</organism>
<dbReference type="OrthoDB" id="9935500at2"/>
<protein>
    <submittedName>
        <fullName evidence="2">Uncharacterized protein</fullName>
    </submittedName>
</protein>
<feature type="chain" id="PRO_5007178055" evidence="1">
    <location>
        <begin position="22"/>
        <end position="96"/>
    </location>
</feature>
<name>A0A125MML7_9GAMM</name>
<evidence type="ECO:0000256" key="1">
    <source>
        <dbReference type="SAM" id="SignalP"/>
    </source>
</evidence>
<evidence type="ECO:0000313" key="3">
    <source>
        <dbReference type="Proteomes" id="UP000023435"/>
    </source>
</evidence>
<gene>
    <name evidence="2" type="ORF">AZ78_1336</name>
</gene>
<reference evidence="2 3" key="1">
    <citation type="journal article" date="2014" name="Genome Announc.">
        <title>Draft Genome Sequence of Lysobacter capsici AZ78, a Bacterium Antagonistic to Plant-Pathogenic Oomycetes.</title>
        <authorList>
            <person name="Puopolo G."/>
            <person name="Sonego P."/>
            <person name="Engelen K."/>
            <person name="Pertot I."/>
        </authorList>
    </citation>
    <scope>NUCLEOTIDE SEQUENCE [LARGE SCALE GENOMIC DNA]</scope>
    <source>
        <strain evidence="2 3">AZ78</strain>
    </source>
</reference>
<feature type="signal peptide" evidence="1">
    <location>
        <begin position="1"/>
        <end position="21"/>
    </location>
</feature>
<dbReference type="RefSeq" id="WP_036109863.1">
    <property type="nucleotide sequence ID" value="NZ_JAJA02000001.1"/>
</dbReference>
<keyword evidence="3" id="KW-1185">Reference proteome</keyword>
<evidence type="ECO:0000313" key="2">
    <source>
        <dbReference type="EMBL" id="KWS03787.1"/>
    </source>
</evidence>
<comment type="caution">
    <text evidence="2">The sequence shown here is derived from an EMBL/GenBank/DDBJ whole genome shotgun (WGS) entry which is preliminary data.</text>
</comment>
<keyword evidence="1" id="KW-0732">Signal</keyword>
<accession>A0A125MML7</accession>
<dbReference type="Proteomes" id="UP000023435">
    <property type="component" value="Unassembled WGS sequence"/>
</dbReference>
<dbReference type="AlphaFoldDB" id="A0A125MML7"/>
<dbReference type="EMBL" id="JAJA02000001">
    <property type="protein sequence ID" value="KWS03787.1"/>
    <property type="molecule type" value="Genomic_DNA"/>
</dbReference>
<sequence>MKRINILIAVLFALTSASAFAEGDEQHGGEGRGGTDRSNLQAPLICRTGENAVPVQGADGKVAWKCSSPSVLARAYLPSSCRATNSIDWTCRGANS</sequence>